<evidence type="ECO:0000259" key="8">
    <source>
        <dbReference type="Pfam" id="PF00675"/>
    </source>
</evidence>
<reference evidence="12" key="1">
    <citation type="submission" date="2021-01" db="EMBL/GenBank/DDBJ databases">
        <authorList>
            <person name="Corre E."/>
            <person name="Pelletier E."/>
            <person name="Niang G."/>
            <person name="Scheremetjew M."/>
            <person name="Finn R."/>
            <person name="Kale V."/>
            <person name="Holt S."/>
            <person name="Cochrane G."/>
            <person name="Meng A."/>
            <person name="Brown T."/>
            <person name="Cohen L."/>
        </authorList>
    </citation>
    <scope>NUCLEOTIDE SEQUENCE</scope>
    <source>
        <strain evidence="12">B650</strain>
    </source>
</reference>
<gene>
    <name evidence="12" type="ORF">LDAN0321_LOCUS16833</name>
</gene>
<evidence type="ECO:0000256" key="7">
    <source>
        <dbReference type="SAM" id="SignalP"/>
    </source>
</evidence>
<organism evidence="12">
    <name type="scientific">Leptocylindrus danicus</name>
    <dbReference type="NCBI Taxonomy" id="163516"/>
    <lineage>
        <taxon>Eukaryota</taxon>
        <taxon>Sar</taxon>
        <taxon>Stramenopiles</taxon>
        <taxon>Ochrophyta</taxon>
        <taxon>Bacillariophyta</taxon>
        <taxon>Coscinodiscophyceae</taxon>
        <taxon>Chaetocerotophycidae</taxon>
        <taxon>Leptocylindrales</taxon>
        <taxon>Leptocylindraceae</taxon>
        <taxon>Leptocylindrus</taxon>
    </lineage>
</organism>
<dbReference type="PANTHER" id="PTHR43690">
    <property type="entry name" value="NARDILYSIN"/>
    <property type="match status" value="1"/>
</dbReference>
<keyword evidence="5" id="KW-0862">Zinc</keyword>
<dbReference type="InterPro" id="IPR011765">
    <property type="entry name" value="Pept_M16_N"/>
</dbReference>
<dbReference type="PANTHER" id="PTHR43690:SF18">
    <property type="entry name" value="INSULIN-DEGRADING ENZYME-RELATED"/>
    <property type="match status" value="1"/>
</dbReference>
<sequence>MHRYTSLIVKAVVMFQFVRAFKCGFHPARCRSAYFFSSITKVAVPDNTIAKMNRPFIPNILKSTTADQDIVFKDELMSKKSTIIADDHEFERSKLDRRKYRAIELKSNGLQVLLVSDDETDVEAGSVHVRAGHFDDPEDRAGLAHFHEHMVFLGSEKYPAEGDFEAYLAKNGGSTNAYTDMEDTNYYFSITPGDDDDDALTGALDRFAQFFICPTFETSAVERELRAINSEYLNSITSDNWRNYQILKCNANPSHPFVKFGCGNYNTLTNGGDISKPTLAESGGTNPRDILLDFWDKNYHGGNIKLCVLGRANLDELQESVENTFENVRPAPSNGVKSGYPALSQQNPLKITTKSVHTENDLMFAYEGESYGDIPFRVGHELGIIREIIPAKETRKITISFAIPPLHSPLIDVGKPHRVISHLLGHESPGSLHSVLSDEGLIFGLSSGVGVDVSDFALFNINLSLTAKGMSERDRVLDLFWQWMSIIQNEIWRDESEMEKYHDELRQLSEISYTYKENTNPTDFCSSKAECLFYTPAKDILSAAYKTGEYDADVARAFFSRLTPQNCMMLVWDPDHKKSPITSRISAVDEEWKVEKWYKGEYRQMKIPTDIAEEWKDPKSLDSRLFLPKMNTYIPTDFSLRCEDPDFRTITPEESESVEPPVKLIDSENLRLWHKTDAKFKVPRTSFHMAITSPIVYSSPRTMTQARLFEKVLKDDLNSHIYDASLAGISYGVVIAVTGIRIKVGGYSQKVTQLIETLLNRIIELISEMKNPENNHEDSVLYQKYGKSLESLRRQTANFQLDPPYEVCDYNTRLIVEENVWTVSNYLAEMNDTKNPLTMLECANIMEETLLGSIRIEALCMGNVGEDEALKIADVLRAKFLEKSRILSDEETPRFRSLKLPTYEEAKLLFDDNGVTYPIVYEELAKADMEDNNAIELYLQVGQDQDMKYEGIAILDLIAHIAYTSAFNTLRTQEQLGYIVSTYPRNTAGGAHGLSIVIQSSSKLPSELEERCEAWLVAFREELANLSEEMVEMEAGAVVAQLLERDTRLGQEIDKMWSQIIGSECLSSKDREPVFGRLEKLAATIDVDDEINAVSAADIKQKMLHMFDQHLAPSAPMRRALSSRVYGQSSKEAFENNTGKSGILQGRNDARHLKLSLGSWPIKPYWK</sequence>
<feature type="signal peptide" evidence="7">
    <location>
        <begin position="1"/>
        <end position="20"/>
    </location>
</feature>
<keyword evidence="6" id="KW-0482">Metalloprotease</keyword>
<evidence type="ECO:0000256" key="2">
    <source>
        <dbReference type="ARBA" id="ARBA00022670"/>
    </source>
</evidence>
<feature type="domain" description="Peptidase M16 N-terminal" evidence="8">
    <location>
        <begin position="112"/>
        <end position="246"/>
    </location>
</feature>
<evidence type="ECO:0000313" key="12">
    <source>
        <dbReference type="EMBL" id="CAD9601458.1"/>
    </source>
</evidence>
<dbReference type="InterPro" id="IPR050626">
    <property type="entry name" value="Peptidase_M16"/>
</dbReference>
<evidence type="ECO:0000259" key="11">
    <source>
        <dbReference type="Pfam" id="PF22456"/>
    </source>
</evidence>
<dbReference type="InterPro" id="IPR007863">
    <property type="entry name" value="Peptidase_M16_C"/>
</dbReference>
<keyword evidence="4" id="KW-0378">Hydrolase</keyword>
<dbReference type="Gene3D" id="3.30.830.10">
    <property type="entry name" value="Metalloenzyme, LuxS/M16 peptidase-like"/>
    <property type="match status" value="4"/>
</dbReference>
<evidence type="ECO:0000259" key="9">
    <source>
        <dbReference type="Pfam" id="PF05193"/>
    </source>
</evidence>
<evidence type="ECO:0000256" key="1">
    <source>
        <dbReference type="ARBA" id="ARBA00007261"/>
    </source>
</evidence>
<evidence type="ECO:0000256" key="4">
    <source>
        <dbReference type="ARBA" id="ARBA00022801"/>
    </source>
</evidence>
<dbReference type="GO" id="GO:0005829">
    <property type="term" value="C:cytosol"/>
    <property type="evidence" value="ECO:0007669"/>
    <property type="project" value="TreeGrafter"/>
</dbReference>
<dbReference type="Pfam" id="PF00675">
    <property type="entry name" value="Peptidase_M16"/>
    <property type="match status" value="1"/>
</dbReference>
<feature type="domain" description="Peptidase M16 middle/third" evidence="10">
    <location>
        <begin position="513"/>
        <end position="828"/>
    </location>
</feature>
<accession>A0A7S2LCP4</accession>
<evidence type="ECO:0000256" key="5">
    <source>
        <dbReference type="ARBA" id="ARBA00022833"/>
    </source>
</evidence>
<dbReference type="InterPro" id="IPR011249">
    <property type="entry name" value="Metalloenz_LuxS/M16"/>
</dbReference>
<protein>
    <submittedName>
        <fullName evidence="12">Uncharacterized protein</fullName>
    </submittedName>
</protein>
<dbReference type="FunFam" id="3.30.830.10:FF:000132">
    <property type="entry name" value="Protease of the insulinase family"/>
    <property type="match status" value="1"/>
</dbReference>
<dbReference type="GO" id="GO:0051603">
    <property type="term" value="P:proteolysis involved in protein catabolic process"/>
    <property type="evidence" value="ECO:0007669"/>
    <property type="project" value="TreeGrafter"/>
</dbReference>
<feature type="chain" id="PRO_5030844577" evidence="7">
    <location>
        <begin position="21"/>
        <end position="1167"/>
    </location>
</feature>
<dbReference type="GO" id="GO:0046872">
    <property type="term" value="F:metal ion binding"/>
    <property type="evidence" value="ECO:0007669"/>
    <property type="project" value="UniProtKB-KW"/>
</dbReference>
<dbReference type="Pfam" id="PF16187">
    <property type="entry name" value="Peptidase_M16_M"/>
    <property type="match status" value="1"/>
</dbReference>
<dbReference type="InterPro" id="IPR054734">
    <property type="entry name" value="PqqF-like_C_4"/>
</dbReference>
<proteinExistence type="inferred from homology"/>
<comment type="similarity">
    <text evidence="1">Belongs to the peptidase M16 family.</text>
</comment>
<name>A0A7S2LCP4_9STRA</name>
<dbReference type="AlphaFoldDB" id="A0A7S2LCP4"/>
<dbReference type="GO" id="GO:0004222">
    <property type="term" value="F:metalloendopeptidase activity"/>
    <property type="evidence" value="ECO:0007669"/>
    <property type="project" value="TreeGrafter"/>
</dbReference>
<evidence type="ECO:0000256" key="6">
    <source>
        <dbReference type="ARBA" id="ARBA00023049"/>
    </source>
</evidence>
<evidence type="ECO:0000256" key="3">
    <source>
        <dbReference type="ARBA" id="ARBA00022723"/>
    </source>
</evidence>
<evidence type="ECO:0000259" key="10">
    <source>
        <dbReference type="Pfam" id="PF16187"/>
    </source>
</evidence>
<dbReference type="InterPro" id="IPR032632">
    <property type="entry name" value="Peptidase_M16_M"/>
</dbReference>
<dbReference type="Pfam" id="PF22456">
    <property type="entry name" value="PqqF-like_C_4"/>
    <property type="match status" value="1"/>
</dbReference>
<keyword evidence="2" id="KW-0645">Protease</keyword>
<dbReference type="EMBL" id="HBGY01027151">
    <property type="protein sequence ID" value="CAD9601458.1"/>
    <property type="molecule type" value="Transcribed_RNA"/>
</dbReference>
<feature type="domain" description="Coenzyme PQQ synthesis protein F-like C-terminal lobe" evidence="11">
    <location>
        <begin position="957"/>
        <end position="1057"/>
    </location>
</feature>
<dbReference type="GO" id="GO:0005739">
    <property type="term" value="C:mitochondrion"/>
    <property type="evidence" value="ECO:0007669"/>
    <property type="project" value="TreeGrafter"/>
</dbReference>
<dbReference type="GO" id="GO:0043171">
    <property type="term" value="P:peptide catabolic process"/>
    <property type="evidence" value="ECO:0007669"/>
    <property type="project" value="TreeGrafter"/>
</dbReference>
<keyword evidence="3" id="KW-0479">Metal-binding</keyword>
<keyword evidence="7" id="KW-0732">Signal</keyword>
<dbReference type="SUPFAM" id="SSF63411">
    <property type="entry name" value="LuxS/MPP-like metallohydrolase"/>
    <property type="match status" value="4"/>
</dbReference>
<feature type="domain" description="Peptidase M16 C-terminal" evidence="9">
    <location>
        <begin position="288"/>
        <end position="491"/>
    </location>
</feature>
<dbReference type="Pfam" id="PF05193">
    <property type="entry name" value="Peptidase_M16_C"/>
    <property type="match status" value="1"/>
</dbReference>